<evidence type="ECO:0000313" key="2">
    <source>
        <dbReference type="Proteomes" id="UP000095558"/>
    </source>
</evidence>
<name>A0A174ESW0_9CLOT</name>
<dbReference type="EMBL" id="CYZV01000023">
    <property type="protein sequence ID" value="CUO40377.1"/>
    <property type="molecule type" value="Genomic_DNA"/>
</dbReference>
<reference evidence="1 2" key="1">
    <citation type="submission" date="2015-09" db="EMBL/GenBank/DDBJ databases">
        <authorList>
            <consortium name="Pathogen Informatics"/>
        </authorList>
    </citation>
    <scope>NUCLEOTIDE SEQUENCE [LARGE SCALE GENOMIC DNA]</scope>
    <source>
        <strain evidence="1 2">2789STDY5834855</strain>
    </source>
</reference>
<dbReference type="Proteomes" id="UP000095558">
    <property type="component" value="Unassembled WGS sequence"/>
</dbReference>
<proteinExistence type="predicted"/>
<organism evidence="1 2">
    <name type="scientific">Clostridium disporicum</name>
    <dbReference type="NCBI Taxonomy" id="84024"/>
    <lineage>
        <taxon>Bacteria</taxon>
        <taxon>Bacillati</taxon>
        <taxon>Bacillota</taxon>
        <taxon>Clostridia</taxon>
        <taxon>Eubacteriales</taxon>
        <taxon>Clostridiaceae</taxon>
        <taxon>Clostridium</taxon>
    </lineage>
</organism>
<gene>
    <name evidence="1" type="ORF">ERS852470_02244</name>
</gene>
<dbReference type="RefSeq" id="WP_055276952.1">
    <property type="nucleotide sequence ID" value="NZ_CYZV01000023.1"/>
</dbReference>
<sequence>MKYLKDILNLKQNKKYKIIIIILVVVILILQTSLSINNKKIQLLNTKINKLQIENKRDNDKSEIVSNVDEFVEEEKDKSDNLDINEEFENNKKKLVDKYIEIGERNNKKYSSEIISGKETLVFETMNLEMTDGQIEKSLKKINNDEFGINIVKDKLGNRIYYKVYLIEANIGL</sequence>
<evidence type="ECO:0000313" key="1">
    <source>
        <dbReference type="EMBL" id="CUO40377.1"/>
    </source>
</evidence>
<accession>A0A174ESW0</accession>
<protein>
    <submittedName>
        <fullName evidence="1">Uncharacterized protein</fullName>
    </submittedName>
</protein>
<dbReference type="AlphaFoldDB" id="A0A174ESW0"/>